<dbReference type="CDD" id="cd04857">
    <property type="entry name" value="Peptidases_S8_Tripeptidyl_Aminopeptidase_II"/>
    <property type="match status" value="1"/>
</dbReference>
<dbReference type="EMBL" id="JAODUO010000405">
    <property type="protein sequence ID" value="KAK2181249.1"/>
    <property type="molecule type" value="Genomic_DNA"/>
</dbReference>
<keyword evidence="5" id="KW-0031">Aminopeptidase</keyword>
<evidence type="ECO:0000256" key="9">
    <source>
        <dbReference type="ARBA" id="ARBA00032232"/>
    </source>
</evidence>
<keyword evidence="8 10" id="KW-0720">Serine protease</keyword>
<dbReference type="AlphaFoldDB" id="A0AAD9L0T8"/>
<feature type="active site" description="Charge relay system" evidence="10">
    <location>
        <position position="263"/>
    </location>
</feature>
<dbReference type="EC" id="3.4.14.10" evidence="3"/>
<reference evidence="18" key="1">
    <citation type="journal article" date="2023" name="Mol. Biol. Evol.">
        <title>Third-Generation Sequencing Reveals the Adaptive Role of the Epigenome in Three Deep-Sea Polychaetes.</title>
        <authorList>
            <person name="Perez M."/>
            <person name="Aroh O."/>
            <person name="Sun Y."/>
            <person name="Lan Y."/>
            <person name="Juniper S.K."/>
            <person name="Young C.R."/>
            <person name="Angers B."/>
            <person name="Qian P.Y."/>
        </authorList>
    </citation>
    <scope>NUCLEOTIDE SEQUENCE</scope>
    <source>
        <strain evidence="18">R07B-5</strain>
    </source>
</reference>
<protein>
    <recommendedName>
        <fullName evidence="4">Tripeptidyl-peptidase 2</fullName>
        <ecNumber evidence="3">3.4.14.10</ecNumber>
    </recommendedName>
    <alternativeName>
        <fullName evidence="9">Tripeptidyl aminopeptidase</fullName>
    </alternativeName>
</protein>
<dbReference type="InterPro" id="IPR015500">
    <property type="entry name" value="Peptidase_S8_subtilisin-rel"/>
</dbReference>
<dbReference type="Pfam" id="PF12580">
    <property type="entry name" value="TPPII"/>
    <property type="match status" value="1"/>
</dbReference>
<feature type="coiled-coil region" evidence="11">
    <location>
        <begin position="152"/>
        <end position="183"/>
    </location>
</feature>
<evidence type="ECO:0000256" key="11">
    <source>
        <dbReference type="SAM" id="Coils"/>
    </source>
</evidence>
<dbReference type="Gene3D" id="1.25.40.710">
    <property type="match status" value="1"/>
</dbReference>
<feature type="domain" description="Tripeptidyl peptidase II C-terminal" evidence="15">
    <location>
        <begin position="1028"/>
        <end position="1086"/>
    </location>
</feature>
<accession>A0AAD9L0T8</accession>
<feature type="domain" description="Peptidase S8/S53" evidence="13">
    <location>
        <begin position="34"/>
        <end position="499"/>
    </location>
</feature>
<dbReference type="InterPro" id="IPR048384">
    <property type="entry name" value="TPPII_GBD"/>
</dbReference>
<evidence type="ECO:0000313" key="18">
    <source>
        <dbReference type="EMBL" id="KAK2181249.1"/>
    </source>
</evidence>
<dbReference type="GO" id="GO:0006508">
    <property type="term" value="P:proteolysis"/>
    <property type="evidence" value="ECO:0007669"/>
    <property type="project" value="UniProtKB-KW"/>
</dbReference>
<evidence type="ECO:0000313" key="19">
    <source>
        <dbReference type="Proteomes" id="UP001209878"/>
    </source>
</evidence>
<dbReference type="GO" id="GO:0005829">
    <property type="term" value="C:cytosol"/>
    <property type="evidence" value="ECO:0007669"/>
    <property type="project" value="TreeGrafter"/>
</dbReference>
<dbReference type="InterPro" id="IPR022398">
    <property type="entry name" value="Peptidase_S8_His-AS"/>
</dbReference>
<evidence type="ECO:0000256" key="1">
    <source>
        <dbReference type="ARBA" id="ARBA00001910"/>
    </source>
</evidence>
<dbReference type="GO" id="GO:0008240">
    <property type="term" value="F:tripeptidyl-peptidase activity"/>
    <property type="evidence" value="ECO:0007669"/>
    <property type="project" value="UniProtKB-EC"/>
</dbReference>
<dbReference type="Proteomes" id="UP001209878">
    <property type="component" value="Unassembled WGS sequence"/>
</dbReference>
<gene>
    <name evidence="18" type="ORF">NP493_405g05002</name>
</gene>
<dbReference type="SUPFAM" id="SSF52743">
    <property type="entry name" value="Subtilisin-like"/>
    <property type="match status" value="1"/>
</dbReference>
<proteinExistence type="inferred from homology"/>
<feature type="active site" description="Charge relay system" evidence="10">
    <location>
        <position position="448"/>
    </location>
</feature>
<dbReference type="InterPro" id="IPR048383">
    <property type="entry name" value="TPPII_Ig-like-1"/>
</dbReference>
<evidence type="ECO:0000256" key="10">
    <source>
        <dbReference type="PROSITE-ProRule" id="PRU01240"/>
    </source>
</evidence>
<evidence type="ECO:0000259" key="13">
    <source>
        <dbReference type="Pfam" id="PF00082"/>
    </source>
</evidence>
<dbReference type="InterPro" id="IPR023828">
    <property type="entry name" value="Peptidase_S8_Ser-AS"/>
</dbReference>
<dbReference type="PANTHER" id="PTHR43806">
    <property type="entry name" value="PEPTIDASE S8"/>
    <property type="match status" value="1"/>
</dbReference>
<dbReference type="InterPro" id="IPR036852">
    <property type="entry name" value="Peptidase_S8/S53_dom_sf"/>
</dbReference>
<feature type="compositionally biased region" description="Low complexity" evidence="12">
    <location>
        <begin position="1006"/>
        <end position="1029"/>
    </location>
</feature>
<dbReference type="GO" id="GO:0004177">
    <property type="term" value="F:aminopeptidase activity"/>
    <property type="evidence" value="ECO:0007669"/>
    <property type="project" value="UniProtKB-KW"/>
</dbReference>
<dbReference type="PROSITE" id="PS00138">
    <property type="entry name" value="SUBTILASE_SER"/>
    <property type="match status" value="1"/>
</dbReference>
<feature type="region of interest" description="Disordered" evidence="12">
    <location>
        <begin position="1001"/>
        <end position="1032"/>
    </location>
</feature>
<evidence type="ECO:0000256" key="4">
    <source>
        <dbReference type="ARBA" id="ARBA00020244"/>
    </source>
</evidence>
<keyword evidence="6 10" id="KW-0645">Protease</keyword>
<keyword evidence="11" id="KW-0175">Coiled coil</keyword>
<dbReference type="InterPro" id="IPR034051">
    <property type="entry name" value="TPP_II_domain"/>
</dbReference>
<evidence type="ECO:0000256" key="8">
    <source>
        <dbReference type="ARBA" id="ARBA00022825"/>
    </source>
</evidence>
<evidence type="ECO:0000256" key="3">
    <source>
        <dbReference type="ARBA" id="ARBA00012462"/>
    </source>
</evidence>
<dbReference type="Gene3D" id="3.40.50.200">
    <property type="entry name" value="Peptidase S8/S53 domain"/>
    <property type="match status" value="2"/>
</dbReference>
<dbReference type="InterPro" id="IPR050131">
    <property type="entry name" value="Peptidase_S8_subtilisin-like"/>
</dbReference>
<evidence type="ECO:0000256" key="7">
    <source>
        <dbReference type="ARBA" id="ARBA00022801"/>
    </source>
</evidence>
<organism evidence="18 19">
    <name type="scientific">Ridgeia piscesae</name>
    <name type="common">Tubeworm</name>
    <dbReference type="NCBI Taxonomy" id="27915"/>
    <lineage>
        <taxon>Eukaryota</taxon>
        <taxon>Metazoa</taxon>
        <taxon>Spiralia</taxon>
        <taxon>Lophotrochozoa</taxon>
        <taxon>Annelida</taxon>
        <taxon>Polychaeta</taxon>
        <taxon>Sedentaria</taxon>
        <taxon>Canalipalpata</taxon>
        <taxon>Sabellida</taxon>
        <taxon>Siboglinidae</taxon>
        <taxon>Ridgeia</taxon>
    </lineage>
</organism>
<comment type="similarity">
    <text evidence="2 10">Belongs to the peptidase S8 family.</text>
</comment>
<evidence type="ECO:0000259" key="14">
    <source>
        <dbReference type="Pfam" id="PF12580"/>
    </source>
</evidence>
<sequence>MASTMDCDFPVCGLLPKKETGAWSFCNKYPNYDGRGVTIAVLDTGVDPGAQGLQKTSDGRPKIIDIIDVTGSGDVEMSTVIQATDGILTGLTGRKLTIPTSWNNPTGMYHVGVKGAYELFPKMLCDRLTKEQREKQWDPAYRVAVTTATRALEEFNVQHTDLSQENKLEKEELQARLDVLANLDKKFSYCGAVYDCIVFHDGTTWRACVDTTEKGDLESCTLLASYREEQQFSTIGTSDMMNYSVNIYEDGNVLEIATGSGAHGTHVASIAAAYFPDEPDRNGIAPGAQIVAIKIGDRRLGSMETGTALVRAMIRVIELKCDLVNYSYGEASHWSNTGRICEVLKEAVTKHGVIFVSSAGNEGPALSTVGSPGGTTSHIIGVGAYVSPEMMGAAYSLRDKLPGMQYTWSSRGPTQDGALGVNISAPGGAITSVPNWTLRGSQLMNGTSMSSPNACGGIALVLSALKAEGVSYSPSSVQRALENTALNIDTVEKFALGHGLIQVDKAYEYLVEHADVQEQRVKFGINCGNGNRGIYLREKHQLERASEFTVTVEPQFTHTAEQRVKIDFEMRFALSCDTAWVSCPRHLDLMNMSRTFQIKVNPQGLTPGAHFTEICAYDVKAPRKGPIFRVPITVIIPIEVEDRIQWKQTCRCVKFSPGDIRRTFISVPEGATWAAVSIRCVESERGARFLLHLLQLCPKQWFKSVQFEKYLTLTENGDSTPQTFPVIGGLTLEFTIAKWWANLGDVCIDYDIEFHGLKPYSSNISMHAAEGILRVNVRSTLKYEEILPSVCLKTLVQPLRPIEYKIRCLSAERDSMPNNRQVYALETTFTFQQNKSGEVTPDCSLLSNLLYESEYESQLWMLFDANKQLICSGDAYPNQYTQKLEKGEYTLKLQIRHEKRELLERLKDIAVLLHHKLNNSISLTIYSSHAQALTGGQRFLVKNLAAGTICPVYVAAVPDDKLPKGVTANHYMTGTMTFAKDENGKKSDTYPFMYVLADQPKKAKPSNSTNSLSSGSVASINSSSNNVNVEKTKEQEYEEALRDLKITWMAKLETWPSVFDELRQTYDDHLPLYVARLHALDSEKERMSRLGEVIDAAQTVIGKIDQQSLLAYYGMKSDVRVNAAAVKSEMDKLKTSLIDASVRLGCAQADVVIEAQKSTSTQGEEREETSVMSTTPQVSAKHVDDTLQQLQQWVDITDSKVHPLAMRHALVHQHHGRALKLLAKVGDDKSTKEIDNNSIELYKLLGWDFCVRHFETWLLVRYPVSYRLF</sequence>
<keyword evidence="19" id="KW-1185">Reference proteome</keyword>
<keyword evidence="7 10" id="KW-0378">Hydrolase</keyword>
<evidence type="ECO:0000259" key="17">
    <source>
        <dbReference type="Pfam" id="PF21316"/>
    </source>
</evidence>
<feature type="domain" description="Tripeptidyl peptidase II second Ig-like" evidence="14">
    <location>
        <begin position="779"/>
        <end position="966"/>
    </location>
</feature>
<dbReference type="GO" id="GO:0004252">
    <property type="term" value="F:serine-type endopeptidase activity"/>
    <property type="evidence" value="ECO:0007669"/>
    <property type="project" value="UniProtKB-UniRule"/>
</dbReference>
<comment type="catalytic activity">
    <reaction evidence="1">
        <text>Release of an N-terminal tripeptide from a polypeptide.</text>
        <dbReference type="EC" id="3.4.14.10"/>
    </reaction>
</comment>
<dbReference type="InterPro" id="IPR022229">
    <property type="entry name" value="TPPII_Ig-like-2"/>
</dbReference>
<evidence type="ECO:0000256" key="2">
    <source>
        <dbReference type="ARBA" id="ARBA00011073"/>
    </source>
</evidence>
<dbReference type="Gene3D" id="6.10.250.3080">
    <property type="match status" value="1"/>
</dbReference>
<comment type="caution">
    <text evidence="18">The sequence shown here is derived from an EMBL/GenBank/DDBJ whole genome shotgun (WGS) entry which is preliminary data.</text>
</comment>
<dbReference type="InterPro" id="IPR022232">
    <property type="entry name" value="TPPII_C_art"/>
</dbReference>
<evidence type="ECO:0000256" key="6">
    <source>
        <dbReference type="ARBA" id="ARBA00022670"/>
    </source>
</evidence>
<dbReference type="PRINTS" id="PR00723">
    <property type="entry name" value="SUBTILISIN"/>
</dbReference>
<dbReference type="InterPro" id="IPR046940">
    <property type="entry name" value="TPPII_Ig-like_sf"/>
</dbReference>
<dbReference type="PANTHER" id="PTHR43806:SF14">
    <property type="entry name" value="TRIPEPTIDYL-PEPTIDASE 2"/>
    <property type="match status" value="1"/>
</dbReference>
<dbReference type="Pfam" id="PF21223">
    <property type="entry name" value="TPPII_Ig-like-1"/>
    <property type="match status" value="1"/>
</dbReference>
<dbReference type="InterPro" id="IPR046939">
    <property type="entry name" value="TPPII_C_sf"/>
</dbReference>
<evidence type="ECO:0000259" key="16">
    <source>
        <dbReference type="Pfam" id="PF21223"/>
    </source>
</evidence>
<dbReference type="Gene3D" id="2.60.40.3170">
    <property type="match status" value="1"/>
</dbReference>
<name>A0AAD9L0T8_RIDPI</name>
<feature type="domain" description="Tripeptidyl-peptidase II galactose-binding" evidence="17">
    <location>
        <begin position="655"/>
        <end position="744"/>
    </location>
</feature>
<dbReference type="FunFam" id="3.40.50.200:FF:000003">
    <property type="entry name" value="Tripeptidyl peptidase 2"/>
    <property type="match status" value="1"/>
</dbReference>
<dbReference type="PROSITE" id="PS00137">
    <property type="entry name" value="SUBTILASE_HIS"/>
    <property type="match status" value="1"/>
</dbReference>
<evidence type="ECO:0000256" key="5">
    <source>
        <dbReference type="ARBA" id="ARBA00022438"/>
    </source>
</evidence>
<feature type="region of interest" description="Disordered" evidence="12">
    <location>
        <begin position="1157"/>
        <end position="1178"/>
    </location>
</feature>
<dbReference type="InterPro" id="IPR000209">
    <property type="entry name" value="Peptidase_S8/S53_dom"/>
</dbReference>
<feature type="domain" description="Tripeptidyl-peptidase II first Ig-like" evidence="16">
    <location>
        <begin position="521"/>
        <end position="635"/>
    </location>
</feature>
<dbReference type="PROSITE" id="PS51892">
    <property type="entry name" value="SUBTILASE"/>
    <property type="match status" value="1"/>
</dbReference>
<evidence type="ECO:0000259" key="15">
    <source>
        <dbReference type="Pfam" id="PF12583"/>
    </source>
</evidence>
<dbReference type="Pfam" id="PF21316">
    <property type="entry name" value="TPPII_GBD"/>
    <property type="match status" value="1"/>
</dbReference>
<dbReference type="Pfam" id="PF00082">
    <property type="entry name" value="Peptidase_S8"/>
    <property type="match status" value="1"/>
</dbReference>
<feature type="active site" description="Charge relay system" evidence="10">
    <location>
        <position position="43"/>
    </location>
</feature>
<dbReference type="Pfam" id="PF12583">
    <property type="entry name" value="TPPII_C"/>
    <property type="match status" value="1"/>
</dbReference>
<evidence type="ECO:0000256" key="12">
    <source>
        <dbReference type="SAM" id="MobiDB-lite"/>
    </source>
</evidence>